<comment type="caution">
    <text evidence="9">The sequence shown here is derived from an EMBL/GenBank/DDBJ whole genome shotgun (WGS) entry which is preliminary data.</text>
</comment>
<evidence type="ECO:0000256" key="3">
    <source>
        <dbReference type="ARBA" id="ARBA00022679"/>
    </source>
</evidence>
<dbReference type="Proteomes" id="UP000093514">
    <property type="component" value="Unassembled WGS sequence"/>
</dbReference>
<evidence type="ECO:0000256" key="2">
    <source>
        <dbReference type="ARBA" id="ARBA00022576"/>
    </source>
</evidence>
<dbReference type="GO" id="GO:0000271">
    <property type="term" value="P:polysaccharide biosynthetic process"/>
    <property type="evidence" value="ECO:0007669"/>
    <property type="project" value="TreeGrafter"/>
</dbReference>
<dbReference type="GO" id="GO:0008483">
    <property type="term" value="F:transaminase activity"/>
    <property type="evidence" value="ECO:0007669"/>
    <property type="project" value="UniProtKB-KW"/>
</dbReference>
<keyword evidence="2 9" id="KW-0032">Aminotransferase</keyword>
<organism evidence="9 10">
    <name type="scientific">Orenia metallireducens</name>
    <dbReference type="NCBI Taxonomy" id="1413210"/>
    <lineage>
        <taxon>Bacteria</taxon>
        <taxon>Bacillati</taxon>
        <taxon>Bacillota</taxon>
        <taxon>Clostridia</taxon>
        <taxon>Halanaerobiales</taxon>
        <taxon>Halobacteroidaceae</taxon>
        <taxon>Orenia</taxon>
    </lineage>
</organism>
<dbReference type="Gene3D" id="3.90.1150.10">
    <property type="entry name" value="Aspartate Aminotransferase, domain 1"/>
    <property type="match status" value="1"/>
</dbReference>
<evidence type="ECO:0000313" key="9">
    <source>
        <dbReference type="EMBL" id="OCL27621.1"/>
    </source>
</evidence>
<evidence type="ECO:0000256" key="7">
    <source>
        <dbReference type="PIRSR" id="PIRSR000390-2"/>
    </source>
</evidence>
<evidence type="ECO:0000256" key="1">
    <source>
        <dbReference type="ARBA" id="ARBA00001933"/>
    </source>
</evidence>
<dbReference type="InterPro" id="IPR015422">
    <property type="entry name" value="PyrdxlP-dep_Trfase_small"/>
</dbReference>
<evidence type="ECO:0000256" key="5">
    <source>
        <dbReference type="ARBA" id="ARBA00037999"/>
    </source>
</evidence>
<feature type="modified residue" description="N6-(pyridoxal phosphate)lysine" evidence="7">
    <location>
        <position position="184"/>
    </location>
</feature>
<dbReference type="GO" id="GO:0030170">
    <property type="term" value="F:pyridoxal phosphate binding"/>
    <property type="evidence" value="ECO:0007669"/>
    <property type="project" value="TreeGrafter"/>
</dbReference>
<dbReference type="PIRSF" id="PIRSF000390">
    <property type="entry name" value="PLP_StrS"/>
    <property type="match status" value="1"/>
</dbReference>
<sequence>MSEFIPIASSDLTGNELKYVQECIETNWISSKGRFVKEFEEGFAKYCNSKYGIATSNGTTALHLALESLGIGEGDEVIIPNLTFAATINAVLYTGAIPVLVDIDENSWNINVKKIEEGINNRTRAIIPVHLYGQPCDMDRLVEIANKYNLYIIEDCAEAHGAEYKGQKVGGFGDIACFSFYGNKIITTGEGGICLTNDKRLNEKMRILRDHGMNPKKRYWHKEIGYNYRMTNLQAAIGLAQLERIDELLIKRREIARKYDANLKEMKGIITQKSFKNRDKVCWLYSILIDPNNCSISRDRLIKELLNYNIDSRPFFYPLNKMDIYKKYGFDNNLEISEQISLQGINLPVLVEMNEEKINYISNIINKICCENLI</sequence>
<comment type="cofactor">
    <cofactor evidence="1">
        <name>pyridoxal 5'-phosphate</name>
        <dbReference type="ChEBI" id="CHEBI:597326"/>
    </cofactor>
</comment>
<keyword evidence="3 9" id="KW-0808">Transferase</keyword>
<keyword evidence="4 7" id="KW-0663">Pyridoxal phosphate</keyword>
<reference evidence="10" key="1">
    <citation type="submission" date="2016-07" db="EMBL/GenBank/DDBJ databases">
        <authorList>
            <person name="Florea S."/>
            <person name="Webb J.S."/>
            <person name="Jaromczyk J."/>
            <person name="Schardl C.L."/>
        </authorList>
    </citation>
    <scope>NUCLEOTIDE SEQUENCE [LARGE SCALE GENOMIC DNA]</scope>
    <source>
        <strain evidence="10">Z6</strain>
    </source>
</reference>
<evidence type="ECO:0000256" key="8">
    <source>
        <dbReference type="RuleBase" id="RU004508"/>
    </source>
</evidence>
<proteinExistence type="inferred from homology"/>
<dbReference type="AlphaFoldDB" id="A0A1C0AB77"/>
<dbReference type="Pfam" id="PF01041">
    <property type="entry name" value="DegT_DnrJ_EryC1"/>
    <property type="match status" value="1"/>
</dbReference>
<dbReference type="Gene3D" id="3.40.640.10">
    <property type="entry name" value="Type I PLP-dependent aspartate aminotransferase-like (Major domain)"/>
    <property type="match status" value="1"/>
</dbReference>
<reference evidence="9 10" key="2">
    <citation type="submission" date="2016-08" db="EMBL/GenBank/DDBJ databases">
        <title>Orenia metallireducens sp. nov. strain Z6, a Novel Metal-reducing Firmicute from the Deep Subsurface.</title>
        <authorList>
            <person name="Maxim B.I."/>
            <person name="Kenneth K."/>
            <person name="Flynn T.M."/>
            <person name="Oloughlin E.J."/>
            <person name="Locke R.A."/>
            <person name="Weber J.R."/>
            <person name="Egan S.M."/>
            <person name="Mackie R.I."/>
            <person name="Cann I.K."/>
        </authorList>
    </citation>
    <scope>NUCLEOTIDE SEQUENCE [LARGE SCALE GENOMIC DNA]</scope>
    <source>
        <strain evidence="9 10">Z6</strain>
    </source>
</reference>
<dbReference type="RefSeq" id="WP_068715545.1">
    <property type="nucleotide sequence ID" value="NZ_LWDV01000007.1"/>
</dbReference>
<gene>
    <name evidence="9" type="ORF">U472_03460</name>
</gene>
<dbReference type="InterPro" id="IPR000653">
    <property type="entry name" value="DegT/StrS_aminotransferase"/>
</dbReference>
<dbReference type="InterPro" id="IPR015424">
    <property type="entry name" value="PyrdxlP-dep_Trfase"/>
</dbReference>
<evidence type="ECO:0000256" key="4">
    <source>
        <dbReference type="ARBA" id="ARBA00022898"/>
    </source>
</evidence>
<evidence type="ECO:0000256" key="6">
    <source>
        <dbReference type="PIRSR" id="PIRSR000390-1"/>
    </source>
</evidence>
<dbReference type="SUPFAM" id="SSF53383">
    <property type="entry name" value="PLP-dependent transferases"/>
    <property type="match status" value="1"/>
</dbReference>
<dbReference type="PANTHER" id="PTHR30244:SF34">
    <property type="entry name" value="DTDP-4-AMINO-4,6-DIDEOXYGALACTOSE TRANSAMINASE"/>
    <property type="match status" value="1"/>
</dbReference>
<feature type="active site" description="Proton acceptor" evidence="6">
    <location>
        <position position="184"/>
    </location>
</feature>
<name>A0A1C0AB77_9FIRM</name>
<accession>A0A1C0AB77</accession>
<dbReference type="EMBL" id="LWDV01000007">
    <property type="protein sequence ID" value="OCL27621.1"/>
    <property type="molecule type" value="Genomic_DNA"/>
</dbReference>
<keyword evidence="10" id="KW-1185">Reference proteome</keyword>
<dbReference type="OrthoDB" id="9810913at2"/>
<dbReference type="CDD" id="cd00616">
    <property type="entry name" value="AHBA_syn"/>
    <property type="match status" value="1"/>
</dbReference>
<evidence type="ECO:0000313" key="10">
    <source>
        <dbReference type="Proteomes" id="UP000093514"/>
    </source>
</evidence>
<protein>
    <submittedName>
        <fullName evidence="9">Aminotransferase DegT</fullName>
    </submittedName>
</protein>
<comment type="similarity">
    <text evidence="5 8">Belongs to the DegT/DnrJ/EryC1 family.</text>
</comment>
<dbReference type="FunFam" id="3.40.640.10:FF:000090">
    <property type="entry name" value="Pyridoxal phosphate-dependent aminotransferase"/>
    <property type="match status" value="1"/>
</dbReference>
<dbReference type="InterPro" id="IPR015421">
    <property type="entry name" value="PyrdxlP-dep_Trfase_major"/>
</dbReference>
<dbReference type="PANTHER" id="PTHR30244">
    <property type="entry name" value="TRANSAMINASE"/>
    <property type="match status" value="1"/>
</dbReference>